<feature type="transmembrane region" description="Helical" evidence="2">
    <location>
        <begin position="179"/>
        <end position="198"/>
    </location>
</feature>
<dbReference type="AlphaFoldDB" id="A0A1E4SQS8"/>
<dbReference type="EMBL" id="KV453909">
    <property type="protein sequence ID" value="ODV81866.1"/>
    <property type="molecule type" value="Genomic_DNA"/>
</dbReference>
<dbReference type="GO" id="GO:0030866">
    <property type="term" value="P:cortical actin cytoskeleton organization"/>
    <property type="evidence" value="ECO:0007669"/>
    <property type="project" value="TreeGrafter"/>
</dbReference>
<dbReference type="PANTHER" id="PTHR36414">
    <property type="entry name" value="PROTEIN SUR7"/>
    <property type="match status" value="1"/>
</dbReference>
<dbReference type="PANTHER" id="PTHR36414:SF1">
    <property type="entry name" value="PROTEIN SUR7"/>
    <property type="match status" value="1"/>
</dbReference>
<dbReference type="Proteomes" id="UP000094285">
    <property type="component" value="Unassembled WGS sequence"/>
</dbReference>
<dbReference type="GO" id="GO:0005938">
    <property type="term" value="C:cell cortex"/>
    <property type="evidence" value="ECO:0007669"/>
    <property type="project" value="TreeGrafter"/>
</dbReference>
<keyword evidence="2" id="KW-0812">Transmembrane</keyword>
<dbReference type="GO" id="GO:0005886">
    <property type="term" value="C:plasma membrane"/>
    <property type="evidence" value="ECO:0007669"/>
    <property type="project" value="InterPro"/>
</dbReference>
<gene>
    <name evidence="3" type="ORF">CANTADRAFT_3924</name>
</gene>
<dbReference type="GO" id="GO:0032185">
    <property type="term" value="P:septin cytoskeleton organization"/>
    <property type="evidence" value="ECO:0007669"/>
    <property type="project" value="TreeGrafter"/>
</dbReference>
<evidence type="ECO:0000256" key="1">
    <source>
        <dbReference type="SAM" id="MobiDB-lite"/>
    </source>
</evidence>
<dbReference type="RefSeq" id="XP_020066988.1">
    <property type="nucleotide sequence ID" value="XM_020208797.1"/>
</dbReference>
<dbReference type="STRING" id="984487.A0A1E4SQS8"/>
<feature type="region of interest" description="Disordered" evidence="1">
    <location>
        <begin position="214"/>
        <end position="266"/>
    </location>
</feature>
<dbReference type="InterPro" id="IPR009571">
    <property type="entry name" value="SUR7/Rim9-like_fungi"/>
</dbReference>
<evidence type="ECO:0000313" key="4">
    <source>
        <dbReference type="Proteomes" id="UP000094285"/>
    </source>
</evidence>
<dbReference type="GeneID" id="30982933"/>
<keyword evidence="2" id="KW-0472">Membrane</keyword>
<feature type="transmembrane region" description="Helical" evidence="2">
    <location>
        <begin position="135"/>
        <end position="159"/>
    </location>
</feature>
<protein>
    <submittedName>
        <fullName evidence="3">SUR7-domain-containing protein</fullName>
    </submittedName>
</protein>
<reference evidence="4" key="1">
    <citation type="submission" date="2016-05" db="EMBL/GenBank/DDBJ databases">
        <title>Comparative genomics of biotechnologically important yeasts.</title>
        <authorList>
            <consortium name="DOE Joint Genome Institute"/>
            <person name="Riley R."/>
            <person name="Haridas S."/>
            <person name="Wolfe K.H."/>
            <person name="Lopes M.R."/>
            <person name="Hittinger C.T."/>
            <person name="Goker M."/>
            <person name="Salamov A."/>
            <person name="Wisecaver J."/>
            <person name="Long T.M."/>
            <person name="Aerts A.L."/>
            <person name="Barry K."/>
            <person name="Choi C."/>
            <person name="Clum A."/>
            <person name="Coughlan A.Y."/>
            <person name="Deshpande S."/>
            <person name="Douglass A.P."/>
            <person name="Hanson S.J."/>
            <person name="Klenk H.-P."/>
            <person name="Labutti K."/>
            <person name="Lapidus A."/>
            <person name="Lindquist E."/>
            <person name="Lipzen A."/>
            <person name="Meier-Kolthoff J.P."/>
            <person name="Ohm R.A."/>
            <person name="Otillar R.P."/>
            <person name="Pangilinan J."/>
            <person name="Peng Y."/>
            <person name="Rokas A."/>
            <person name="Rosa C.A."/>
            <person name="Scheuner C."/>
            <person name="Sibirny A.A."/>
            <person name="Slot J.C."/>
            <person name="Stielow J.B."/>
            <person name="Sun H."/>
            <person name="Kurtzman C.P."/>
            <person name="Blackwell M."/>
            <person name="Grigoriev I.V."/>
            <person name="Jeffries T.W."/>
        </authorList>
    </citation>
    <scope>NUCLEOTIDE SEQUENCE [LARGE SCALE GENOMIC DNA]</scope>
    <source>
        <strain evidence="4">NRRL Y-17324</strain>
    </source>
</reference>
<organism evidence="3 4">
    <name type="scientific">Suhomyces tanzawaensis NRRL Y-17324</name>
    <dbReference type="NCBI Taxonomy" id="984487"/>
    <lineage>
        <taxon>Eukaryota</taxon>
        <taxon>Fungi</taxon>
        <taxon>Dikarya</taxon>
        <taxon>Ascomycota</taxon>
        <taxon>Saccharomycotina</taxon>
        <taxon>Pichiomycetes</taxon>
        <taxon>Debaryomycetaceae</taxon>
        <taxon>Suhomyces</taxon>
    </lineage>
</organism>
<sequence>MKLINGIINQFFLAGTILLLLFTVLSGSSKHFPLNRFYWIRANTSGIQGAPQEGAWTFWGVCEYDDFSQCQSGPAYPISPRDNFDTSQGVPQDFITNRSTYYYLSRFSFAFTLIALGLSSVSFLLGFVMVTHKTIVFTITLALIFVAATAAFQTAVVVLARNAFNDDNLNAHIGLKSMAILWASVVTLLIVWANTFSAKIVASYRKHLANVNGTRDHEVPTSAGPAGDESSFTRSAPAAETKEDNGGGIRFFKIKRNHKTSDEESV</sequence>
<accession>A0A1E4SQS8</accession>
<keyword evidence="2" id="KW-1133">Transmembrane helix</keyword>
<feature type="transmembrane region" description="Helical" evidence="2">
    <location>
        <begin position="107"/>
        <end position="128"/>
    </location>
</feature>
<dbReference type="GO" id="GO:0045121">
    <property type="term" value="C:membrane raft"/>
    <property type="evidence" value="ECO:0007669"/>
    <property type="project" value="TreeGrafter"/>
</dbReference>
<name>A0A1E4SQS8_9ASCO</name>
<dbReference type="OrthoDB" id="5419460at2759"/>
<dbReference type="GO" id="GO:0031505">
    <property type="term" value="P:fungal-type cell wall organization"/>
    <property type="evidence" value="ECO:0007669"/>
    <property type="project" value="TreeGrafter"/>
</dbReference>
<dbReference type="GO" id="GO:0006897">
    <property type="term" value="P:endocytosis"/>
    <property type="evidence" value="ECO:0007669"/>
    <property type="project" value="TreeGrafter"/>
</dbReference>
<proteinExistence type="predicted"/>
<dbReference type="Pfam" id="PF06687">
    <property type="entry name" value="SUR7"/>
    <property type="match status" value="1"/>
</dbReference>
<evidence type="ECO:0000313" key="3">
    <source>
        <dbReference type="EMBL" id="ODV81866.1"/>
    </source>
</evidence>
<dbReference type="Gene3D" id="1.20.140.150">
    <property type="match status" value="1"/>
</dbReference>
<evidence type="ECO:0000256" key="2">
    <source>
        <dbReference type="SAM" id="Phobius"/>
    </source>
</evidence>
<keyword evidence="4" id="KW-1185">Reference proteome</keyword>